<sequence>MDMETLFQESATHKELFGRIQSLCLSFPGTTERISHGAPTFFVDQKLSFVQYRVNHHGDGRIALWCSAPSGVQSTLVESDPEIYFRPPYVGHLGWIGMRLDGHAEWDEISSVIGDAYLNRAPKKYKEK</sequence>
<dbReference type="InterPro" id="IPR058532">
    <property type="entry name" value="YjbR/MT2646/Rv2570-like"/>
</dbReference>
<dbReference type="RefSeq" id="WP_378098762.1">
    <property type="nucleotide sequence ID" value="NZ_JBHSEP010000013.1"/>
</dbReference>
<accession>A0ABV9FG38</accession>
<dbReference type="Gene3D" id="3.90.1150.30">
    <property type="match status" value="1"/>
</dbReference>
<keyword evidence="2" id="KW-1185">Reference proteome</keyword>
<evidence type="ECO:0000313" key="2">
    <source>
        <dbReference type="Proteomes" id="UP001596028"/>
    </source>
</evidence>
<dbReference type="GO" id="GO:0003677">
    <property type="term" value="F:DNA binding"/>
    <property type="evidence" value="ECO:0007669"/>
    <property type="project" value="UniProtKB-KW"/>
</dbReference>
<protein>
    <submittedName>
        <fullName evidence="1">MmcQ/YjbR family DNA-binding protein</fullName>
    </submittedName>
</protein>
<dbReference type="EMBL" id="JBHSEP010000013">
    <property type="protein sequence ID" value="MFC4600023.1"/>
    <property type="molecule type" value="Genomic_DNA"/>
</dbReference>
<dbReference type="Pfam" id="PF04237">
    <property type="entry name" value="YjbR"/>
    <property type="match status" value="1"/>
</dbReference>
<proteinExistence type="predicted"/>
<dbReference type="SUPFAM" id="SSF142906">
    <property type="entry name" value="YjbR-like"/>
    <property type="match status" value="1"/>
</dbReference>
<evidence type="ECO:0000313" key="1">
    <source>
        <dbReference type="EMBL" id="MFC4600023.1"/>
    </source>
</evidence>
<keyword evidence="1" id="KW-0238">DNA-binding</keyword>
<name>A0ABV9FG38_9BACL</name>
<dbReference type="Proteomes" id="UP001596028">
    <property type="component" value="Unassembled WGS sequence"/>
</dbReference>
<comment type="caution">
    <text evidence="1">The sequence shown here is derived from an EMBL/GenBank/DDBJ whole genome shotgun (WGS) entry which is preliminary data.</text>
</comment>
<dbReference type="InterPro" id="IPR038056">
    <property type="entry name" value="YjbR-like_sf"/>
</dbReference>
<reference evidence="2" key="1">
    <citation type="journal article" date="2019" name="Int. J. Syst. Evol. Microbiol.">
        <title>The Global Catalogue of Microorganisms (GCM) 10K type strain sequencing project: providing services to taxonomists for standard genome sequencing and annotation.</title>
        <authorList>
            <consortium name="The Broad Institute Genomics Platform"/>
            <consortium name="The Broad Institute Genome Sequencing Center for Infectious Disease"/>
            <person name="Wu L."/>
            <person name="Ma J."/>
        </authorList>
    </citation>
    <scope>NUCLEOTIDE SEQUENCE [LARGE SCALE GENOMIC DNA]</scope>
    <source>
        <strain evidence="2">CCUG 49571</strain>
    </source>
</reference>
<gene>
    <name evidence="1" type="ORF">ACFO3S_17385</name>
</gene>
<organism evidence="1 2">
    <name type="scientific">Cohnella hongkongensis</name>
    <dbReference type="NCBI Taxonomy" id="178337"/>
    <lineage>
        <taxon>Bacteria</taxon>
        <taxon>Bacillati</taxon>
        <taxon>Bacillota</taxon>
        <taxon>Bacilli</taxon>
        <taxon>Bacillales</taxon>
        <taxon>Paenibacillaceae</taxon>
        <taxon>Cohnella</taxon>
    </lineage>
</organism>